<feature type="domain" description="SAF" evidence="2">
    <location>
        <begin position="46"/>
        <end position="114"/>
    </location>
</feature>
<dbReference type="InterPro" id="IPR017592">
    <property type="entry name" value="Pilus_assmbl_Flp-typ_CpaB"/>
</dbReference>
<reference evidence="4" key="1">
    <citation type="submission" date="2018-05" db="EMBL/GenBank/DDBJ databases">
        <authorList>
            <person name="Li X."/>
        </authorList>
    </citation>
    <scope>NUCLEOTIDE SEQUENCE [LARGE SCALE GENOMIC DNA]</scope>
    <source>
        <strain evidence="4">LX32</strain>
    </source>
</reference>
<dbReference type="InterPro" id="IPR031571">
    <property type="entry name" value="RcpC_dom"/>
</dbReference>
<dbReference type="Proteomes" id="UP000249254">
    <property type="component" value="Unassembled WGS sequence"/>
</dbReference>
<evidence type="ECO:0000313" key="4">
    <source>
        <dbReference type="Proteomes" id="UP000249254"/>
    </source>
</evidence>
<keyword evidence="4" id="KW-1185">Reference proteome</keyword>
<dbReference type="NCBIfam" id="TIGR03177">
    <property type="entry name" value="pilus_cpaB"/>
    <property type="match status" value="1"/>
</dbReference>
<comment type="caution">
    <text evidence="3">The sequence shown here is derived from an EMBL/GenBank/DDBJ whole genome shotgun (WGS) entry which is preliminary data.</text>
</comment>
<evidence type="ECO:0000313" key="3">
    <source>
        <dbReference type="EMBL" id="RAK53975.1"/>
    </source>
</evidence>
<evidence type="ECO:0000256" key="1">
    <source>
        <dbReference type="SAM" id="MobiDB-lite"/>
    </source>
</evidence>
<dbReference type="Pfam" id="PF08666">
    <property type="entry name" value="SAF"/>
    <property type="match status" value="1"/>
</dbReference>
<dbReference type="Pfam" id="PF16976">
    <property type="entry name" value="RcpC"/>
    <property type="match status" value="1"/>
</dbReference>
<gene>
    <name evidence="3" type="primary">cpaB</name>
    <name evidence="3" type="ORF">DJ017_05290</name>
</gene>
<sequence>MRMITIVSLGASAVLGLGALVVAKTVLPNVAAAKAGVAASPASAGVAIVVASKDIKYGDKLDASMLTIVKAPAEVAPVGAFSTIQQVLSQDHGGAPVALQPIAVREALLPAKLSGPGARPSVAAEVAEGMRAYTIKVTDVTGAGGHALPGDHVDVVLMRDLTPTAQNRTYVSDVVIQNIRVLGVDLNADLASSKAAEPKNVTLEVSVEDAQKLSIAATLGTLSIALRRTGEADVQQTRMMATPAFLSNAGGLPASGGVRRVVSRGGGVYRGPGLITVVEYSGKGRAAAPAPAPAAPAPAAPSAPANEKPAA</sequence>
<evidence type="ECO:0000259" key="2">
    <source>
        <dbReference type="SMART" id="SM00858"/>
    </source>
</evidence>
<protein>
    <submittedName>
        <fullName evidence="3">Flp pilus assembly protein CpaB</fullName>
    </submittedName>
</protein>
<proteinExistence type="predicted"/>
<feature type="compositionally biased region" description="Low complexity" evidence="1">
    <location>
        <begin position="302"/>
        <end position="311"/>
    </location>
</feature>
<dbReference type="SMART" id="SM00858">
    <property type="entry name" value="SAF"/>
    <property type="match status" value="1"/>
</dbReference>
<dbReference type="CDD" id="cd11614">
    <property type="entry name" value="SAF_CpaB_FlgA_like"/>
    <property type="match status" value="1"/>
</dbReference>
<dbReference type="RefSeq" id="WP_111527726.1">
    <property type="nucleotide sequence ID" value="NZ_JBHRSG010000002.1"/>
</dbReference>
<dbReference type="OrthoDB" id="163768at2"/>
<dbReference type="EMBL" id="QFYQ01000001">
    <property type="protein sequence ID" value="RAK53975.1"/>
    <property type="molecule type" value="Genomic_DNA"/>
</dbReference>
<dbReference type="AlphaFoldDB" id="A0A328AHI9"/>
<feature type="region of interest" description="Disordered" evidence="1">
    <location>
        <begin position="286"/>
        <end position="311"/>
    </location>
</feature>
<feature type="compositionally biased region" description="Pro residues" evidence="1">
    <location>
        <begin position="290"/>
        <end position="301"/>
    </location>
</feature>
<organism evidence="3 4">
    <name type="scientific">Phenylobacterium soli</name>
    <dbReference type="NCBI Taxonomy" id="2170551"/>
    <lineage>
        <taxon>Bacteria</taxon>
        <taxon>Pseudomonadati</taxon>
        <taxon>Pseudomonadota</taxon>
        <taxon>Alphaproteobacteria</taxon>
        <taxon>Caulobacterales</taxon>
        <taxon>Caulobacteraceae</taxon>
        <taxon>Phenylobacterium</taxon>
    </lineage>
</organism>
<accession>A0A328AHI9</accession>
<dbReference type="InterPro" id="IPR013974">
    <property type="entry name" value="SAF"/>
</dbReference>
<name>A0A328AHI9_9CAUL</name>